<feature type="domain" description="ABC transporter" evidence="8">
    <location>
        <begin position="314"/>
        <end position="529"/>
    </location>
</feature>
<accession>A0A6M4H0M5</accession>
<dbReference type="PROSITE" id="PS50893">
    <property type="entry name" value="ABC_TRANSPORTER_2"/>
    <property type="match status" value="2"/>
</dbReference>
<dbReference type="PANTHER" id="PTHR19211">
    <property type="entry name" value="ATP-BINDING TRANSPORT PROTEIN-RELATED"/>
    <property type="match status" value="1"/>
</dbReference>
<dbReference type="KEGG" id="uru:DSM104443_04144"/>
<keyword evidence="2" id="KW-0677">Repeat</keyword>
<dbReference type="InterPro" id="IPR027417">
    <property type="entry name" value="P-loop_NTPase"/>
</dbReference>
<dbReference type="InterPro" id="IPR003593">
    <property type="entry name" value="AAA+_ATPase"/>
</dbReference>
<dbReference type="Pfam" id="PF00005">
    <property type="entry name" value="ABC_tran"/>
    <property type="match status" value="2"/>
</dbReference>
<dbReference type="Gene3D" id="3.40.50.300">
    <property type="entry name" value="P-loop containing nucleotide triphosphate hydrolases"/>
    <property type="match status" value="2"/>
</dbReference>
<dbReference type="InterPro" id="IPR050611">
    <property type="entry name" value="ABCF"/>
</dbReference>
<evidence type="ECO:0000256" key="3">
    <source>
        <dbReference type="ARBA" id="ARBA00022741"/>
    </source>
</evidence>
<evidence type="ECO:0000256" key="5">
    <source>
        <dbReference type="ARBA" id="ARBA00061571"/>
    </source>
</evidence>
<dbReference type="InterPro" id="IPR003439">
    <property type="entry name" value="ABC_transporter-like_ATP-bd"/>
</dbReference>
<dbReference type="PROSITE" id="PS00211">
    <property type="entry name" value="ABC_TRANSPORTER_1"/>
    <property type="match status" value="2"/>
</dbReference>
<feature type="region of interest" description="Disordered" evidence="7">
    <location>
        <begin position="531"/>
        <end position="552"/>
    </location>
</feature>
<keyword evidence="1" id="KW-0472">Membrane</keyword>
<comment type="similarity">
    <text evidence="5">Belongs to the ABC transporter superfamily. ABCF family. YheS subfamily.</text>
</comment>
<evidence type="ECO:0000256" key="6">
    <source>
        <dbReference type="ARBA" id="ARBA00069073"/>
    </source>
</evidence>
<dbReference type="InterPro" id="IPR032781">
    <property type="entry name" value="ABC_tran_Xtn"/>
</dbReference>
<dbReference type="GO" id="GO:0016887">
    <property type="term" value="F:ATP hydrolysis activity"/>
    <property type="evidence" value="ECO:0007669"/>
    <property type="project" value="InterPro"/>
</dbReference>
<feature type="domain" description="ABC transporter" evidence="8">
    <location>
        <begin position="2"/>
        <end position="247"/>
    </location>
</feature>
<protein>
    <recommendedName>
        <fullName evidence="6">Probable ATP-binding protein YheS</fullName>
    </recommendedName>
</protein>
<evidence type="ECO:0000256" key="7">
    <source>
        <dbReference type="SAM" id="MobiDB-lite"/>
    </source>
</evidence>
<dbReference type="RefSeq" id="WP_171095797.1">
    <property type="nucleotide sequence ID" value="NZ_CP053069.1"/>
</dbReference>
<organism evidence="9 10">
    <name type="scientific">Usitatibacter rugosus</name>
    <dbReference type="NCBI Taxonomy" id="2732067"/>
    <lineage>
        <taxon>Bacteria</taxon>
        <taxon>Pseudomonadati</taxon>
        <taxon>Pseudomonadota</taxon>
        <taxon>Betaproteobacteria</taxon>
        <taxon>Nitrosomonadales</taxon>
        <taxon>Usitatibacteraceae</taxon>
        <taxon>Usitatibacter</taxon>
    </lineage>
</organism>
<evidence type="ECO:0000256" key="1">
    <source>
        <dbReference type="ARBA" id="ARBA00022475"/>
    </source>
</evidence>
<evidence type="ECO:0000256" key="2">
    <source>
        <dbReference type="ARBA" id="ARBA00022737"/>
    </source>
</evidence>
<evidence type="ECO:0000313" key="9">
    <source>
        <dbReference type="EMBL" id="QJR13050.1"/>
    </source>
</evidence>
<sequence length="636" mass="70519">MLRISNVTLRRGARVLLDDASMNVHPGHKVGFVGPNGAGKSSVFALVLNELHADSGEVAYPPRWVLSHVSQETPAVDRPAIEFALDGDVELREIEAAIAAAEASHEEGEELAHLHSRFEEIGGYQARSRAQSMLGGLGFDAEAQARPVASFSGGWRMRLNLARALMCRADLLLLDEPTNHLDLDAVMWLEDWLKAYAGAVLLITHDREFLDTVAQSIVHIENRKLNTYAGNYSAFETQRADRLALQQASYEKQQKSIAHLEAFIARFRAKATKAAQAQSRIKALEKLERIAAAHVDSPFTFTFREPAEKPRTLFRLEEANLGYGTKAVLSGIEWSVMLGDAIGLLGPNGAGKSTLLKSVVGNLPLLSGELQRAQGLRVGYFAQHQVDQLRLEESALWHLGHIAPGVREQELRDFLGGFDFRGDQVMQASASLSGGEKARLALALIVWQRPNLLLLDEPTNHLDIEMRESLAQALTDFEGALVVVAHDRALLAAATDQWLLVADGAVVPFDGDLDDYKEWAKAYHARGTQREEKAGVVDRKAERRSQAEARQRTADVRKPFEKKIRAIETELEVLQKESAEAEAWLASGEAYEEAHKDRLKTVLQRRGEVATRIATLEEDWLWQQAALDAEVNRVRE</sequence>
<evidence type="ECO:0000313" key="10">
    <source>
        <dbReference type="Proteomes" id="UP000501534"/>
    </source>
</evidence>
<proteinExistence type="inferred from homology"/>
<dbReference type="CDD" id="cd03221">
    <property type="entry name" value="ABCF_EF-3"/>
    <property type="match status" value="2"/>
</dbReference>
<dbReference type="SMART" id="SM00382">
    <property type="entry name" value="AAA"/>
    <property type="match status" value="2"/>
</dbReference>
<dbReference type="EMBL" id="CP053069">
    <property type="protein sequence ID" value="QJR13050.1"/>
    <property type="molecule type" value="Genomic_DNA"/>
</dbReference>
<dbReference type="SUPFAM" id="SSF52540">
    <property type="entry name" value="P-loop containing nucleoside triphosphate hydrolases"/>
    <property type="match status" value="2"/>
</dbReference>
<dbReference type="InterPro" id="IPR017871">
    <property type="entry name" value="ABC_transporter-like_CS"/>
</dbReference>
<name>A0A6M4H0M5_9PROT</name>
<reference evidence="9 10" key="1">
    <citation type="submission" date="2020-04" db="EMBL/GenBank/DDBJ databases">
        <title>Usitatibacter rugosus gen. nov., sp. nov. and Usitatibacter palustris sp. nov., novel members of Usitatibacteraceae fam. nov. within the order Nitrosomonadales isolated from soil.</title>
        <authorList>
            <person name="Huber K.J."/>
            <person name="Neumann-Schaal M."/>
            <person name="Geppert A."/>
            <person name="Luckner M."/>
            <person name="Wanner G."/>
            <person name="Overmann J."/>
        </authorList>
    </citation>
    <scope>NUCLEOTIDE SEQUENCE [LARGE SCALE GENOMIC DNA]</scope>
    <source>
        <strain evidence="9 10">0125_3</strain>
    </source>
</reference>
<evidence type="ECO:0000259" key="8">
    <source>
        <dbReference type="PROSITE" id="PS50893"/>
    </source>
</evidence>
<keyword evidence="10" id="KW-1185">Reference proteome</keyword>
<dbReference type="FunFam" id="3.40.50.300:FF:002053">
    <property type="entry name" value="ABC transporter ATP-binding protein"/>
    <property type="match status" value="1"/>
</dbReference>
<dbReference type="AlphaFoldDB" id="A0A6M4H0M5"/>
<dbReference type="FunFam" id="3.40.50.300:FF:000011">
    <property type="entry name" value="Putative ABC transporter ATP-binding component"/>
    <property type="match status" value="1"/>
</dbReference>
<evidence type="ECO:0000256" key="4">
    <source>
        <dbReference type="ARBA" id="ARBA00022840"/>
    </source>
</evidence>
<dbReference type="GO" id="GO:0005524">
    <property type="term" value="F:ATP binding"/>
    <property type="evidence" value="ECO:0007669"/>
    <property type="project" value="UniProtKB-KW"/>
</dbReference>
<gene>
    <name evidence="9" type="primary">yheS</name>
    <name evidence="9" type="ORF">DSM104443_04144</name>
</gene>
<keyword evidence="4 9" id="KW-0067">ATP-binding</keyword>
<keyword evidence="1" id="KW-1003">Cell membrane</keyword>
<dbReference type="Pfam" id="PF12848">
    <property type="entry name" value="ABC_tran_Xtn"/>
    <property type="match status" value="1"/>
</dbReference>
<keyword evidence="3" id="KW-0547">Nucleotide-binding</keyword>
<dbReference type="Proteomes" id="UP000501534">
    <property type="component" value="Chromosome"/>
</dbReference>
<dbReference type="PANTHER" id="PTHR19211:SF14">
    <property type="entry name" value="ATP-BINDING CASSETTE SUB-FAMILY F MEMBER 1"/>
    <property type="match status" value="1"/>
</dbReference>